<dbReference type="Proteomes" id="UP000886523">
    <property type="component" value="Unassembled WGS sequence"/>
</dbReference>
<sequence length="743" mass="81184">MSPQSPQFSTLSPLKFAAARDNSTPHPSSNILSLSDEDSDKIIHHLPDTFSLHGVLRRNRSPLSGVSVCEVEELPTVANSKKRGLVSNTATHIANAAPDDVNNCLDPDFWPNNPSISSSLPFFDGPVPEAVILRARLLRDRFLEDLSALAEKSRYPWLKLLMVTEVKLVNHAVVDKEKGQHEKNAFNRWLWSYMKEAPNPLQGEVGHRKQSNYMREVITPAWYAFKCEHEAIGDLDEQLSRLRAEMVTVEIDDLKQASQGAGLSCLMAAEQDGMVARAKTIAMAGAHTIILMVSGRPQDDKSAARNGVFYGSNAARWFWTSINNPLRNIIWQFYIFINNETIRLQQVELNPKLAQASAWRAELTDISKAKAASSKHLRALFKPFVSLEEQFPWQSLANLLYGHQLEIINWGVVPGFANLDRDALNSVISWHLLCSEFHKAPSNIIIGNMKMSLAGQASVPIMTDCNGKVLMWVRLLQRYLEDIEDVQDPAIAGTRKGKCPIPGKPEGRSKKRSRAAVAAATPIAAHSTVSVDVPLVTSDTETEATAAISTCNVTAPGLLITSGIEANPAAANMLLTTRNDVLQSPSGSFDPFVVAESSTGMSFVGMPNVPRLTGHGGALDPFGLGAQVHASGGTPSFNCIQFNPFAPMNNNFLSTFQPPQHSLLSAPTSAPHLHQPYGYGNPMLPYQGMQHPDPLGLSSFEGQCLNPNSYGSSQQNIDLHDFSAASQAGPDIWRLPTGPNFPP</sequence>
<name>A0A9P6AEI9_9AGAM</name>
<gene>
    <name evidence="1" type="ORF">BS47DRAFT_1401620</name>
</gene>
<dbReference type="AlphaFoldDB" id="A0A9P6AEI9"/>
<keyword evidence="2" id="KW-1185">Reference proteome</keyword>
<organism evidence="1 2">
    <name type="scientific">Hydnum rufescens UP504</name>
    <dbReference type="NCBI Taxonomy" id="1448309"/>
    <lineage>
        <taxon>Eukaryota</taxon>
        <taxon>Fungi</taxon>
        <taxon>Dikarya</taxon>
        <taxon>Basidiomycota</taxon>
        <taxon>Agaricomycotina</taxon>
        <taxon>Agaricomycetes</taxon>
        <taxon>Cantharellales</taxon>
        <taxon>Hydnaceae</taxon>
        <taxon>Hydnum</taxon>
    </lineage>
</organism>
<reference evidence="1" key="1">
    <citation type="journal article" date="2020" name="Nat. Commun.">
        <title>Large-scale genome sequencing of mycorrhizal fungi provides insights into the early evolution of symbiotic traits.</title>
        <authorList>
            <person name="Miyauchi S."/>
            <person name="Kiss E."/>
            <person name="Kuo A."/>
            <person name="Drula E."/>
            <person name="Kohler A."/>
            <person name="Sanchez-Garcia M."/>
            <person name="Morin E."/>
            <person name="Andreopoulos B."/>
            <person name="Barry K.W."/>
            <person name="Bonito G."/>
            <person name="Buee M."/>
            <person name="Carver A."/>
            <person name="Chen C."/>
            <person name="Cichocki N."/>
            <person name="Clum A."/>
            <person name="Culley D."/>
            <person name="Crous P.W."/>
            <person name="Fauchery L."/>
            <person name="Girlanda M."/>
            <person name="Hayes R.D."/>
            <person name="Keri Z."/>
            <person name="LaButti K."/>
            <person name="Lipzen A."/>
            <person name="Lombard V."/>
            <person name="Magnuson J."/>
            <person name="Maillard F."/>
            <person name="Murat C."/>
            <person name="Nolan M."/>
            <person name="Ohm R.A."/>
            <person name="Pangilinan J."/>
            <person name="Pereira M.F."/>
            <person name="Perotto S."/>
            <person name="Peter M."/>
            <person name="Pfister S."/>
            <person name="Riley R."/>
            <person name="Sitrit Y."/>
            <person name="Stielow J.B."/>
            <person name="Szollosi G."/>
            <person name="Zifcakova L."/>
            <person name="Stursova M."/>
            <person name="Spatafora J.W."/>
            <person name="Tedersoo L."/>
            <person name="Vaario L.M."/>
            <person name="Yamada A."/>
            <person name="Yan M."/>
            <person name="Wang P."/>
            <person name="Xu J."/>
            <person name="Bruns T."/>
            <person name="Baldrian P."/>
            <person name="Vilgalys R."/>
            <person name="Dunand C."/>
            <person name="Henrissat B."/>
            <person name="Grigoriev I.V."/>
            <person name="Hibbett D."/>
            <person name="Nagy L.G."/>
            <person name="Martin F.M."/>
        </authorList>
    </citation>
    <scope>NUCLEOTIDE SEQUENCE</scope>
    <source>
        <strain evidence="1">UP504</strain>
    </source>
</reference>
<proteinExistence type="predicted"/>
<dbReference type="EMBL" id="MU129247">
    <property type="protein sequence ID" value="KAF9504251.1"/>
    <property type="molecule type" value="Genomic_DNA"/>
</dbReference>
<accession>A0A9P6AEI9</accession>
<comment type="caution">
    <text evidence="1">The sequence shown here is derived from an EMBL/GenBank/DDBJ whole genome shotgun (WGS) entry which is preliminary data.</text>
</comment>
<evidence type="ECO:0000313" key="2">
    <source>
        <dbReference type="Proteomes" id="UP000886523"/>
    </source>
</evidence>
<protein>
    <submittedName>
        <fullName evidence="1">Uncharacterized protein</fullName>
    </submittedName>
</protein>
<evidence type="ECO:0000313" key="1">
    <source>
        <dbReference type="EMBL" id="KAF9504251.1"/>
    </source>
</evidence>